<dbReference type="VEuPathDB" id="FungiDB:TAPDE_002655"/>
<dbReference type="Proteomes" id="UP000013776">
    <property type="component" value="Unassembled WGS sequence"/>
</dbReference>
<organism evidence="2 3">
    <name type="scientific">Taphrina deformans (strain PYCC 5710 / ATCC 11124 / CBS 356.35 / IMI 108563 / JCM 9778 / NBRC 8474)</name>
    <name type="common">Peach leaf curl fungus</name>
    <name type="synonym">Lalaria deformans</name>
    <dbReference type="NCBI Taxonomy" id="1097556"/>
    <lineage>
        <taxon>Eukaryota</taxon>
        <taxon>Fungi</taxon>
        <taxon>Dikarya</taxon>
        <taxon>Ascomycota</taxon>
        <taxon>Taphrinomycotina</taxon>
        <taxon>Taphrinomycetes</taxon>
        <taxon>Taphrinales</taxon>
        <taxon>Taphrinaceae</taxon>
        <taxon>Taphrina</taxon>
    </lineage>
</organism>
<dbReference type="EMBL" id="CAHR02000105">
    <property type="protein sequence ID" value="CCG82845.1"/>
    <property type="molecule type" value="Genomic_DNA"/>
</dbReference>
<comment type="caution">
    <text evidence="2">The sequence shown here is derived from an EMBL/GenBank/DDBJ whole genome shotgun (WGS) entry which is preliminary data.</text>
</comment>
<sequence>MVQVTFPAALVTVASVMIAVLGHPSVSALPAEISGSAVLTTAQKQNSVPGTKKLHFGPEAGVEHDNLDRYSRGFDDTPFLEYDKRMHRFLIKVSCYHAHGTKAPWLITKYHGYTPASPFLSLSEHSYTLGQQESWSSVIYKRWGRKITGIRFTTSKGKGFSCGDWDYKVGCDKAKGCVGSELVPIQGHKIVGLYGDTNGDRFRSAQGIRGIGLITIPI</sequence>
<name>R4XB64_TAPDE</name>
<dbReference type="AlphaFoldDB" id="R4XB64"/>
<proteinExistence type="predicted"/>
<evidence type="ECO:0000256" key="1">
    <source>
        <dbReference type="SAM" id="SignalP"/>
    </source>
</evidence>
<gene>
    <name evidence="2" type="ORF">TAPDE_002655</name>
</gene>
<keyword evidence="1" id="KW-0732">Signal</keyword>
<feature type="signal peptide" evidence="1">
    <location>
        <begin position="1"/>
        <end position="22"/>
    </location>
</feature>
<evidence type="ECO:0000313" key="3">
    <source>
        <dbReference type="Proteomes" id="UP000013776"/>
    </source>
</evidence>
<evidence type="ECO:0000313" key="2">
    <source>
        <dbReference type="EMBL" id="CCG82845.1"/>
    </source>
</evidence>
<protein>
    <recommendedName>
        <fullName evidence="4">Jacalin-type lectin domain-containing protein</fullName>
    </recommendedName>
</protein>
<feature type="chain" id="PRO_5004373256" description="Jacalin-type lectin domain-containing protein" evidence="1">
    <location>
        <begin position="23"/>
        <end position="218"/>
    </location>
</feature>
<keyword evidence="3" id="KW-1185">Reference proteome</keyword>
<evidence type="ECO:0008006" key="4">
    <source>
        <dbReference type="Google" id="ProtNLM"/>
    </source>
</evidence>
<reference evidence="2 3" key="1">
    <citation type="journal article" date="2013" name="MBio">
        <title>Genome sequencing of the plant pathogen Taphrina deformans, the causal agent of peach leaf curl.</title>
        <authorList>
            <person name="Cisse O.H."/>
            <person name="Almeida J.M.G.C.F."/>
            <person name="Fonseca A."/>
            <person name="Kumar A.A."/>
            <person name="Salojaervi J."/>
            <person name="Overmyer K."/>
            <person name="Hauser P.M."/>
            <person name="Pagni M."/>
        </authorList>
    </citation>
    <scope>NUCLEOTIDE SEQUENCE [LARGE SCALE GENOMIC DNA]</scope>
    <source>
        <strain evidence="3">PYCC 5710 / ATCC 11124 / CBS 356.35 / IMI 108563 / JCM 9778 / NBRC 8474</strain>
    </source>
</reference>
<accession>R4XB64</accession>